<gene>
    <name evidence="3" type="primary">LOC104698710</name>
</gene>
<dbReference type="Proteomes" id="UP000694864">
    <property type="component" value="Chromosome 6"/>
</dbReference>
<feature type="compositionally biased region" description="Polar residues" evidence="1">
    <location>
        <begin position="242"/>
        <end position="254"/>
    </location>
</feature>
<accession>A0ABM0SKE9</accession>
<feature type="compositionally biased region" description="Polar residues" evidence="1">
    <location>
        <begin position="294"/>
        <end position="307"/>
    </location>
</feature>
<name>A0ABM0SKE9_CAMSA</name>
<proteinExistence type="predicted"/>
<feature type="compositionally biased region" description="Polar residues" evidence="1">
    <location>
        <begin position="378"/>
        <end position="415"/>
    </location>
</feature>
<feature type="region of interest" description="Disordered" evidence="1">
    <location>
        <begin position="141"/>
        <end position="353"/>
    </location>
</feature>
<feature type="compositionally biased region" description="Polar residues" evidence="1">
    <location>
        <begin position="269"/>
        <end position="279"/>
    </location>
</feature>
<organism evidence="2 3">
    <name type="scientific">Camelina sativa</name>
    <name type="common">False flax</name>
    <name type="synonym">Myagrum sativum</name>
    <dbReference type="NCBI Taxonomy" id="90675"/>
    <lineage>
        <taxon>Eukaryota</taxon>
        <taxon>Viridiplantae</taxon>
        <taxon>Streptophyta</taxon>
        <taxon>Embryophyta</taxon>
        <taxon>Tracheophyta</taxon>
        <taxon>Spermatophyta</taxon>
        <taxon>Magnoliopsida</taxon>
        <taxon>eudicotyledons</taxon>
        <taxon>Gunneridae</taxon>
        <taxon>Pentapetalae</taxon>
        <taxon>rosids</taxon>
        <taxon>malvids</taxon>
        <taxon>Brassicales</taxon>
        <taxon>Brassicaceae</taxon>
        <taxon>Camelineae</taxon>
        <taxon>Camelina</taxon>
    </lineage>
</organism>
<feature type="compositionally biased region" description="Basic and acidic residues" evidence="1">
    <location>
        <begin position="204"/>
        <end position="213"/>
    </location>
</feature>
<feature type="compositionally biased region" description="Polar residues" evidence="1">
    <location>
        <begin position="218"/>
        <end position="228"/>
    </location>
</feature>
<dbReference type="RefSeq" id="XP_010412420.1">
    <property type="nucleotide sequence ID" value="XM_010414118.1"/>
</dbReference>
<feature type="compositionally biased region" description="Basic and acidic residues" evidence="1">
    <location>
        <begin position="230"/>
        <end position="240"/>
    </location>
</feature>
<protein>
    <submittedName>
        <fullName evidence="3">Serine/arginine repetitive matrix protein 1-like</fullName>
    </submittedName>
</protein>
<feature type="region of interest" description="Disordered" evidence="1">
    <location>
        <begin position="376"/>
        <end position="531"/>
    </location>
</feature>
<evidence type="ECO:0000256" key="1">
    <source>
        <dbReference type="SAM" id="MobiDB-lite"/>
    </source>
</evidence>
<keyword evidence="2" id="KW-1185">Reference proteome</keyword>
<reference evidence="2" key="1">
    <citation type="journal article" date="2014" name="Nat. Commun.">
        <title>The emerging biofuel crop Camelina sativa retains a highly undifferentiated hexaploid genome structure.</title>
        <authorList>
            <person name="Kagale S."/>
            <person name="Koh C."/>
            <person name="Nixon J."/>
            <person name="Bollina V."/>
            <person name="Clarke W.E."/>
            <person name="Tuteja R."/>
            <person name="Spillane C."/>
            <person name="Robinson S.J."/>
            <person name="Links M.G."/>
            <person name="Clarke C."/>
            <person name="Higgins E.E."/>
            <person name="Huebert T."/>
            <person name="Sharpe A.G."/>
            <person name="Parkin I.A."/>
        </authorList>
    </citation>
    <scope>NUCLEOTIDE SEQUENCE [LARGE SCALE GENOMIC DNA]</scope>
    <source>
        <strain evidence="2">cv. DH55</strain>
    </source>
</reference>
<dbReference type="GeneID" id="104698710"/>
<reference evidence="3" key="2">
    <citation type="submission" date="2025-08" db="UniProtKB">
        <authorList>
            <consortium name="RefSeq"/>
        </authorList>
    </citation>
    <scope>IDENTIFICATION</scope>
    <source>
        <tissue evidence="3">Leaf</tissue>
    </source>
</reference>
<feature type="compositionally biased region" description="Polar residues" evidence="1">
    <location>
        <begin position="489"/>
        <end position="503"/>
    </location>
</feature>
<evidence type="ECO:0000313" key="2">
    <source>
        <dbReference type="Proteomes" id="UP000694864"/>
    </source>
</evidence>
<sequence length="531" mass="59139">MSHRYSRVEKEKWPLGANKYVRRPPVNIPESDNSNLLEENALSLVGRVTNPFVQQPRAVIEFLPQLWTLEGKVTGRTEQTITTIGEELGHVSEKDIEEARIRVDINGLKPLEMLMDIRLPTGEITTRKTLIRLEADKRRADNRRSLTFPPSNQTSEGFKGRCPESISRRTPAPLSREQDDNHYSRRPQTSQASLNGSIRSRSNQAREYRHQYEPNRAATPSRNYSRAQSTRREPPQKEWVMKTNSHQIQGSSFREPSPLTLSHRVEGRTQASPGRTNRVSPLDSHRLSGLREPSQPSQHYSATPSPRNTREPLQLPATQVSESANSSSRERRPVLERLSLPAPSVKSRLGTGNSIDSTLLQDVEIRYQNEETHETAIENMSGNRIPTPIDISSGNPASQPQGTSPVQEGRVQTSLRLGPSPPAATNVTGKKPGRKPVVPKAAPKRKVPRVPIKTRGVRSPGQAAKTRKLKTTTTTNPPKKRRCLKKGQASPSISDKTGPSSRPTGAYPAVQLFRSTDTEVVDFQSPPNPLP</sequence>
<evidence type="ECO:0000313" key="3">
    <source>
        <dbReference type="RefSeq" id="XP_010412420.1"/>
    </source>
</evidence>
<feature type="compositionally biased region" description="Polar residues" evidence="1">
    <location>
        <begin position="186"/>
        <end position="203"/>
    </location>
</feature>